<dbReference type="SUPFAM" id="SSF51011">
    <property type="entry name" value="Glycosyl hydrolase domain"/>
    <property type="match status" value="1"/>
</dbReference>
<dbReference type="Gene3D" id="2.60.40.1180">
    <property type="entry name" value="Golgi alpha-mannosidase II"/>
    <property type="match status" value="1"/>
</dbReference>
<dbReference type="AlphaFoldDB" id="A0A4R8FNH2"/>
<evidence type="ECO:0008006" key="4">
    <source>
        <dbReference type="Google" id="ProtNLM"/>
    </source>
</evidence>
<feature type="non-terminal residue" evidence="2">
    <location>
        <position position="1"/>
    </location>
</feature>
<proteinExistence type="predicted"/>
<dbReference type="EMBL" id="SOEC01000037">
    <property type="protein sequence ID" value="TDX21420.1"/>
    <property type="molecule type" value="Genomic_DNA"/>
</dbReference>
<accession>A0A4R8FNH2</accession>
<evidence type="ECO:0000313" key="1">
    <source>
        <dbReference type="EMBL" id="TDX21420.1"/>
    </source>
</evidence>
<comment type="caution">
    <text evidence="2">The sequence shown here is derived from an EMBL/GenBank/DDBJ whole genome shotgun (WGS) entry which is preliminary data.</text>
</comment>
<protein>
    <recommendedName>
        <fullName evidence="4">Alpha amylase, C-terminal all-beta domain</fullName>
    </recommendedName>
</protein>
<name>A0A4R8FNH2_9GAMM</name>
<reference evidence="2 3" key="1">
    <citation type="submission" date="2019-03" db="EMBL/GenBank/DDBJ databases">
        <title>Freshwater and sediment microbial communities from various areas in North America, analyzing microbe dynamics in response to fracking.</title>
        <authorList>
            <person name="Lamendella R."/>
        </authorList>
    </citation>
    <scope>NUCLEOTIDE SEQUENCE [LARGE SCALE GENOMIC DNA]</scope>
    <source>
        <strain evidence="2 3">6_TX</strain>
    </source>
</reference>
<organism evidence="2 3">
    <name type="scientific">Modicisalibacter xianhensis</name>
    <dbReference type="NCBI Taxonomy" id="442341"/>
    <lineage>
        <taxon>Bacteria</taxon>
        <taxon>Pseudomonadati</taxon>
        <taxon>Pseudomonadota</taxon>
        <taxon>Gammaproteobacteria</taxon>
        <taxon>Oceanospirillales</taxon>
        <taxon>Halomonadaceae</taxon>
        <taxon>Modicisalibacter</taxon>
    </lineage>
</organism>
<evidence type="ECO:0000313" key="3">
    <source>
        <dbReference type="Proteomes" id="UP000294489"/>
    </source>
</evidence>
<dbReference type="Proteomes" id="UP000294489">
    <property type="component" value="Unassembled WGS sequence"/>
</dbReference>
<gene>
    <name evidence="2" type="ORF">DFO67_11965</name>
    <name evidence="1" type="ORF">DFO67_1371</name>
</gene>
<dbReference type="EMBL" id="SOEC01000019">
    <property type="protein sequence ID" value="TDX25365.1"/>
    <property type="molecule type" value="Genomic_DNA"/>
</dbReference>
<dbReference type="InterPro" id="IPR013780">
    <property type="entry name" value="Glyco_hydro_b"/>
</dbReference>
<evidence type="ECO:0000313" key="2">
    <source>
        <dbReference type="EMBL" id="TDX25365.1"/>
    </source>
</evidence>
<sequence>FYGGSNVGNAHGVRAQLSPSHGYPASLELTLPPLATLLLRQGDWPA</sequence>